<sequence>MLASGLPQPLRLVAPVLDVLTELGARANASFAAASSVPILFQTLPLVEYALQRNALLRDPLPPSADRGYDAIIASGNAFGDAAQVPGKLPDLSYLVAGDRDLAWNDILPSFRAAAVMYDGAVSALPLVPAPFLLLYRTDLFEQLNLTVPQTWEQMADMAERFNGYEGMAGACIMPQTAGHAHGVLWDPETVQPLVNNEVGEAAVRDSNVGPPSLRVNRGRTGFALMPGSTRVLNRASGRLEPCDRRLCPLATDTAPDAFYAYQLASMLASVSLAGWGRDLLQANNELLPMREDDLSPAHLPHWVQAGYDEGDVTRFLAAYRLTATSENSSPDIKLRLSSNVTAAMLAAGVAAGSPSATPESLAAVLPTLERALLGIVAAEGGPEAFLAQYRRSLSWADDSALSKPREAGSSLRGRGASSPSTSTLALAVALPCAAALAALAAGAVAFVTMKWRRGLAKASRAQGTAPPGPGPLSLVVTDIEDSTRLWEWEGLAADVMDAALRLHQRVLREAALEHRGYESATEGDSFILAFGSPVDAVAFCLAAQQALLEAPWPRELLVLQPVLREWPRSDTDMDDSGLYSSIASTGGVDRRLPIAPLSGLDPWGTPVTELLVEQWTVVPQQLPSLALSASSAALDGASACSSAYSSPAVGTEAPGPCENGMPASRQQSTLVFRGLRVRMGVATGLALPTDVAVNVASARTCYGGAVLRLARAVSDAAQGGAVLVCPETQAALAAGSGGDATTATLGRAAGGSAVVLWMGRWLLPDCKEAAHVFQVVGSPLLGRLALQLSCPAGNSCAHQPNPEPTAAFLELSAASHPSSSVSLTALPSAVRANIVQCVDSTDANAMESLPGVRSTLHPHHGGATMVTAPLLRKAVLVRPLAGVLEAPVTGPGCLARLSVVGAATLLAWNEPAARRALGLLHEALVEGLRAAEAEVAQAADAEAAETTAGIRPLLHGRCRAPAVQSARMYVFEGADGLAGAHSGPDPGGRGATSGAASMNPSEHGSKSAGEGVGPLHWPPELLEHPLAEEVLLLPAATPLPGTPGHDASSHSAAGADRDAAPEVRWRGLRAAGTFVWGELGGSLATAGAAGLSGHIDYRGPAMTALASTTAVAPAGQVTTDAATAAMLPRELAARLVVPRPKPQGASRRRGK</sequence>
<evidence type="ECO:0000313" key="3">
    <source>
        <dbReference type="EMBL" id="KAG2495324.1"/>
    </source>
</evidence>
<proteinExistence type="predicted"/>
<accession>A0A836C1A7</accession>
<organism evidence="3 4">
    <name type="scientific">Edaphochlamys debaryana</name>
    <dbReference type="NCBI Taxonomy" id="47281"/>
    <lineage>
        <taxon>Eukaryota</taxon>
        <taxon>Viridiplantae</taxon>
        <taxon>Chlorophyta</taxon>
        <taxon>core chlorophytes</taxon>
        <taxon>Chlorophyceae</taxon>
        <taxon>CS clade</taxon>
        <taxon>Chlamydomonadales</taxon>
        <taxon>Chlamydomonadales incertae sedis</taxon>
        <taxon>Edaphochlamys</taxon>
    </lineage>
</organism>
<feature type="region of interest" description="Disordered" evidence="1">
    <location>
        <begin position="981"/>
        <end position="1020"/>
    </location>
</feature>
<keyword evidence="4" id="KW-1185">Reference proteome</keyword>
<dbReference type="GO" id="GO:0009190">
    <property type="term" value="P:cyclic nucleotide biosynthetic process"/>
    <property type="evidence" value="ECO:0007669"/>
    <property type="project" value="InterPro"/>
</dbReference>
<dbReference type="InterPro" id="IPR050697">
    <property type="entry name" value="Adenylyl/Guanylyl_Cyclase_3/4"/>
</dbReference>
<dbReference type="OrthoDB" id="2021138at2759"/>
<dbReference type="PANTHER" id="PTHR43081">
    <property type="entry name" value="ADENYLATE CYCLASE, TERMINAL-DIFFERENTIATION SPECIFIC-RELATED"/>
    <property type="match status" value="1"/>
</dbReference>
<dbReference type="Pfam" id="PF13416">
    <property type="entry name" value="SBP_bac_8"/>
    <property type="match status" value="1"/>
</dbReference>
<comment type="caution">
    <text evidence="3">The sequence shown here is derived from an EMBL/GenBank/DDBJ whole genome shotgun (WGS) entry which is preliminary data.</text>
</comment>
<dbReference type="EMBL" id="JAEHOE010000025">
    <property type="protein sequence ID" value="KAG2495324.1"/>
    <property type="molecule type" value="Genomic_DNA"/>
</dbReference>
<feature type="domain" description="Guanylate cyclase" evidence="2">
    <location>
        <begin position="474"/>
        <end position="536"/>
    </location>
</feature>
<feature type="compositionally biased region" description="Low complexity" evidence="1">
    <location>
        <begin position="1037"/>
        <end position="1055"/>
    </location>
</feature>
<feature type="region of interest" description="Disordered" evidence="1">
    <location>
        <begin position="1037"/>
        <end position="1060"/>
    </location>
</feature>
<name>A0A836C1A7_9CHLO</name>
<dbReference type="Gene3D" id="3.30.70.1230">
    <property type="entry name" value="Nucleotide cyclase"/>
    <property type="match status" value="2"/>
</dbReference>
<evidence type="ECO:0000313" key="4">
    <source>
        <dbReference type="Proteomes" id="UP000612055"/>
    </source>
</evidence>
<dbReference type="InterPro" id="IPR006059">
    <property type="entry name" value="SBP"/>
</dbReference>
<dbReference type="Proteomes" id="UP000612055">
    <property type="component" value="Unassembled WGS sequence"/>
</dbReference>
<protein>
    <recommendedName>
        <fullName evidence="2">Guanylate cyclase domain-containing protein</fullName>
    </recommendedName>
</protein>
<dbReference type="AlphaFoldDB" id="A0A836C1A7"/>
<dbReference type="GO" id="GO:0035556">
    <property type="term" value="P:intracellular signal transduction"/>
    <property type="evidence" value="ECO:0007669"/>
    <property type="project" value="InterPro"/>
</dbReference>
<reference evidence="3" key="1">
    <citation type="journal article" date="2020" name="bioRxiv">
        <title>Comparative genomics of Chlamydomonas.</title>
        <authorList>
            <person name="Craig R.J."/>
            <person name="Hasan A.R."/>
            <person name="Ness R.W."/>
            <person name="Keightley P.D."/>
        </authorList>
    </citation>
    <scope>NUCLEOTIDE SEQUENCE</scope>
    <source>
        <strain evidence="3">CCAP 11/70</strain>
    </source>
</reference>
<gene>
    <name evidence="3" type="ORF">HYH03_006594</name>
</gene>
<dbReference type="SUPFAM" id="SSF53850">
    <property type="entry name" value="Periplasmic binding protein-like II"/>
    <property type="match status" value="1"/>
</dbReference>
<dbReference type="Gene3D" id="3.40.190.10">
    <property type="entry name" value="Periplasmic binding protein-like II"/>
    <property type="match status" value="2"/>
</dbReference>
<dbReference type="PANTHER" id="PTHR43081:SF1">
    <property type="entry name" value="ADENYLATE CYCLASE, TERMINAL-DIFFERENTIATION SPECIFIC"/>
    <property type="match status" value="1"/>
</dbReference>
<dbReference type="InterPro" id="IPR029787">
    <property type="entry name" value="Nucleotide_cyclase"/>
</dbReference>
<evidence type="ECO:0000259" key="2">
    <source>
        <dbReference type="PROSITE" id="PS50125"/>
    </source>
</evidence>
<evidence type="ECO:0000256" key="1">
    <source>
        <dbReference type="SAM" id="MobiDB-lite"/>
    </source>
</evidence>
<dbReference type="PROSITE" id="PS50125">
    <property type="entry name" value="GUANYLATE_CYCLASE_2"/>
    <property type="match status" value="1"/>
</dbReference>
<dbReference type="SUPFAM" id="SSF55073">
    <property type="entry name" value="Nucleotide cyclase"/>
    <property type="match status" value="1"/>
</dbReference>
<dbReference type="InterPro" id="IPR001054">
    <property type="entry name" value="A/G_cyclase"/>
</dbReference>